<name>A0ABS7ZPU5_9GAMM</name>
<keyword evidence="2" id="KW-1185">Reference proteome</keyword>
<sequence>MQIESYEDLIMAAMEQPEPQRLLFVFAKSEMPEGYSSEQQERFDRGEGGVLTPVLCVDKLPGEAMHFHELVQESENTGIHWDVAFVGAMAGRAGFPPSSDEAGQPLQLMMSNINSGMVAHLLTFNRKGEMIALF</sequence>
<reference evidence="1 2" key="1">
    <citation type="submission" date="2020-12" db="EMBL/GenBank/DDBJ databases">
        <title>Novel Thalassolituus-related marine hydrocarbonoclastic bacteria mediated algae-derived hydrocarbons mineralization in twilight zone of the northern South China Sea.</title>
        <authorList>
            <person name="Dong C."/>
        </authorList>
    </citation>
    <scope>NUCLEOTIDE SEQUENCE [LARGE SCALE GENOMIC DNA]</scope>
    <source>
        <strain evidence="1 2">IMCC1826</strain>
    </source>
</reference>
<organism evidence="1 2">
    <name type="scientific">Thalassolituus marinus</name>
    <dbReference type="NCBI Taxonomy" id="671053"/>
    <lineage>
        <taxon>Bacteria</taxon>
        <taxon>Pseudomonadati</taxon>
        <taxon>Pseudomonadota</taxon>
        <taxon>Gammaproteobacteria</taxon>
        <taxon>Oceanospirillales</taxon>
        <taxon>Oceanospirillaceae</taxon>
        <taxon>Thalassolituus</taxon>
    </lineage>
</organism>
<evidence type="ECO:0000313" key="1">
    <source>
        <dbReference type="EMBL" id="MCA6063727.1"/>
    </source>
</evidence>
<dbReference type="Proteomes" id="UP000714380">
    <property type="component" value="Unassembled WGS sequence"/>
</dbReference>
<accession>A0ABS7ZPU5</accession>
<comment type="caution">
    <text evidence="1">The sequence shown here is derived from an EMBL/GenBank/DDBJ whole genome shotgun (WGS) entry which is preliminary data.</text>
</comment>
<gene>
    <name evidence="1" type="ORF">I9W95_08910</name>
</gene>
<dbReference type="EMBL" id="JAEDAH010000043">
    <property type="protein sequence ID" value="MCA6063727.1"/>
    <property type="molecule type" value="Genomic_DNA"/>
</dbReference>
<dbReference type="RefSeq" id="WP_225674009.1">
    <property type="nucleotide sequence ID" value="NZ_JAEDAH010000043.1"/>
</dbReference>
<protein>
    <submittedName>
        <fullName evidence="1">Ribonucleotide reductase subunit alpha</fullName>
    </submittedName>
</protein>
<evidence type="ECO:0000313" key="2">
    <source>
        <dbReference type="Proteomes" id="UP000714380"/>
    </source>
</evidence>
<proteinExistence type="predicted"/>